<organism evidence="1 2">
    <name type="scientific">Tanacetum coccineum</name>
    <dbReference type="NCBI Taxonomy" id="301880"/>
    <lineage>
        <taxon>Eukaryota</taxon>
        <taxon>Viridiplantae</taxon>
        <taxon>Streptophyta</taxon>
        <taxon>Embryophyta</taxon>
        <taxon>Tracheophyta</taxon>
        <taxon>Spermatophyta</taxon>
        <taxon>Magnoliopsida</taxon>
        <taxon>eudicotyledons</taxon>
        <taxon>Gunneridae</taxon>
        <taxon>Pentapetalae</taxon>
        <taxon>asterids</taxon>
        <taxon>campanulids</taxon>
        <taxon>Asterales</taxon>
        <taxon>Asteraceae</taxon>
        <taxon>Asteroideae</taxon>
        <taxon>Anthemideae</taxon>
        <taxon>Anthemidinae</taxon>
        <taxon>Tanacetum</taxon>
    </lineage>
</organism>
<accession>A0ABQ5AUK8</accession>
<comment type="caution">
    <text evidence="1">The sequence shown here is derived from an EMBL/GenBank/DDBJ whole genome shotgun (WGS) entry which is preliminary data.</text>
</comment>
<feature type="non-terminal residue" evidence="1">
    <location>
        <position position="1"/>
    </location>
</feature>
<protein>
    <submittedName>
        <fullName evidence="1">Uncharacterized protein</fullName>
    </submittedName>
</protein>
<reference evidence="1" key="1">
    <citation type="journal article" date="2022" name="Int. J. Mol. Sci.">
        <title>Draft Genome of Tanacetum Coccineum: Genomic Comparison of Closely Related Tanacetum-Family Plants.</title>
        <authorList>
            <person name="Yamashiro T."/>
            <person name="Shiraishi A."/>
            <person name="Nakayama K."/>
            <person name="Satake H."/>
        </authorList>
    </citation>
    <scope>NUCLEOTIDE SEQUENCE</scope>
</reference>
<evidence type="ECO:0000313" key="1">
    <source>
        <dbReference type="EMBL" id="GJT04978.1"/>
    </source>
</evidence>
<evidence type="ECO:0000313" key="2">
    <source>
        <dbReference type="Proteomes" id="UP001151760"/>
    </source>
</evidence>
<gene>
    <name evidence="1" type="ORF">Tco_0839440</name>
</gene>
<sequence>TSGTSRAVAVRALDELAVVSGETKLPNYMRELEAKDDSLMGFNILDCLKQIKELENIMLKALLDLIAHAEEAIRLKEGHVDFMDLEIDH</sequence>
<keyword evidence="2" id="KW-1185">Reference proteome</keyword>
<dbReference type="Proteomes" id="UP001151760">
    <property type="component" value="Unassembled WGS sequence"/>
</dbReference>
<reference evidence="1" key="2">
    <citation type="submission" date="2022-01" db="EMBL/GenBank/DDBJ databases">
        <authorList>
            <person name="Yamashiro T."/>
            <person name="Shiraishi A."/>
            <person name="Satake H."/>
            <person name="Nakayama K."/>
        </authorList>
    </citation>
    <scope>NUCLEOTIDE SEQUENCE</scope>
</reference>
<dbReference type="EMBL" id="BQNB010012550">
    <property type="protein sequence ID" value="GJT04978.1"/>
    <property type="molecule type" value="Genomic_DNA"/>
</dbReference>
<name>A0ABQ5AUK8_9ASTR</name>
<proteinExistence type="predicted"/>